<dbReference type="InterPro" id="IPR018928">
    <property type="entry name" value="HAP2/GCS1_dom"/>
</dbReference>
<accession>A0A210QE32</accession>
<feature type="transmembrane region" description="Helical" evidence="12">
    <location>
        <begin position="36"/>
        <end position="59"/>
    </location>
</feature>
<dbReference type="STRING" id="6573.A0A210QE32"/>
<dbReference type="PANTHER" id="PTHR31764">
    <property type="entry name" value="PROTEIN HAPLESS 2"/>
    <property type="match status" value="1"/>
</dbReference>
<dbReference type="Proteomes" id="UP000242188">
    <property type="component" value="Unassembled WGS sequence"/>
</dbReference>
<evidence type="ECO:0000259" key="13">
    <source>
        <dbReference type="Pfam" id="PF10699"/>
    </source>
</evidence>
<dbReference type="GO" id="GO:0008289">
    <property type="term" value="F:lipid binding"/>
    <property type="evidence" value="ECO:0007669"/>
    <property type="project" value="UniProtKB-KW"/>
</dbReference>
<dbReference type="OrthoDB" id="6131460at2759"/>
<feature type="transmembrane region" description="Helical" evidence="12">
    <location>
        <begin position="690"/>
        <end position="710"/>
    </location>
</feature>
<organism evidence="14 15">
    <name type="scientific">Mizuhopecten yessoensis</name>
    <name type="common">Japanese scallop</name>
    <name type="synonym">Patinopecten yessoensis</name>
    <dbReference type="NCBI Taxonomy" id="6573"/>
    <lineage>
        <taxon>Eukaryota</taxon>
        <taxon>Metazoa</taxon>
        <taxon>Spiralia</taxon>
        <taxon>Lophotrochozoa</taxon>
        <taxon>Mollusca</taxon>
        <taxon>Bivalvia</taxon>
        <taxon>Autobranchia</taxon>
        <taxon>Pteriomorphia</taxon>
        <taxon>Pectinida</taxon>
        <taxon>Pectinoidea</taxon>
        <taxon>Pectinidae</taxon>
        <taxon>Mizuhopecten</taxon>
    </lineage>
</organism>
<proteinExistence type="inferred from homology"/>
<feature type="region of interest" description="Disordered" evidence="11">
    <location>
        <begin position="726"/>
        <end position="758"/>
    </location>
</feature>
<keyword evidence="3" id="KW-1003">Cell membrane</keyword>
<keyword evidence="10" id="KW-0278">Fertilization</keyword>
<protein>
    <submittedName>
        <fullName evidence="14">Protein HAPLESS 2-A</fullName>
    </submittedName>
</protein>
<evidence type="ECO:0000256" key="1">
    <source>
        <dbReference type="ARBA" id="ARBA00004251"/>
    </source>
</evidence>
<feature type="transmembrane region" description="Helical" evidence="12">
    <location>
        <begin position="611"/>
        <end position="630"/>
    </location>
</feature>
<evidence type="ECO:0000256" key="2">
    <source>
        <dbReference type="ARBA" id="ARBA00010929"/>
    </source>
</evidence>
<evidence type="ECO:0000256" key="9">
    <source>
        <dbReference type="ARBA" id="ARBA00023157"/>
    </source>
</evidence>
<comment type="caution">
    <text evidence="14">The sequence shown here is derived from an EMBL/GenBank/DDBJ whole genome shotgun (WGS) entry which is preliminary data.</text>
</comment>
<dbReference type="EMBL" id="NEDP02004057">
    <property type="protein sequence ID" value="OWF46986.1"/>
    <property type="molecule type" value="Genomic_DNA"/>
</dbReference>
<evidence type="ECO:0000256" key="5">
    <source>
        <dbReference type="ARBA" id="ARBA00022729"/>
    </source>
</evidence>
<dbReference type="AlphaFoldDB" id="A0A210QE32"/>
<evidence type="ECO:0000256" key="7">
    <source>
        <dbReference type="ARBA" id="ARBA00023121"/>
    </source>
</evidence>
<keyword evidence="15" id="KW-1185">Reference proteome</keyword>
<evidence type="ECO:0000313" key="15">
    <source>
        <dbReference type="Proteomes" id="UP000242188"/>
    </source>
</evidence>
<gene>
    <name evidence="14" type="ORF">KP79_PYT10102</name>
</gene>
<evidence type="ECO:0000313" key="14">
    <source>
        <dbReference type="EMBL" id="OWF46986.1"/>
    </source>
</evidence>
<dbReference type="GO" id="GO:0005886">
    <property type="term" value="C:plasma membrane"/>
    <property type="evidence" value="ECO:0007669"/>
    <property type="project" value="UniProtKB-SubCell"/>
</dbReference>
<dbReference type="Pfam" id="PF10699">
    <property type="entry name" value="HAP2-GCS1"/>
    <property type="match status" value="1"/>
</dbReference>
<evidence type="ECO:0000256" key="6">
    <source>
        <dbReference type="ARBA" id="ARBA00022989"/>
    </source>
</evidence>
<comment type="subcellular location">
    <subcellularLocation>
        <location evidence="1">Cell membrane</location>
        <topology evidence="1">Single-pass type I membrane protein</topology>
    </subcellularLocation>
</comment>
<dbReference type="PANTHER" id="PTHR31764:SF0">
    <property type="entry name" value="GENERATIVE CELL SPECIFIC-1_HAP2 DOMAIN-CONTAINING PROTEIN"/>
    <property type="match status" value="1"/>
</dbReference>
<sequence>MFVKYIDNPTYYPYGETTQTSECYLFNSKNAAFDCFLFQMFHGILLCTLSCLLGCALLLNAGVTTATLGIVQAVIHPCSIKTSQLGDGLEASCQEGIDIILKTSVKAMQKKSQFVTVNEAYSPDDGEDVKLLNPLLIHVRLKNTKLLYPLKYIQRVNNKAYEVFFHKDNTKNYHGCKESSISEMCGKVPGQGSDTNKGFCCSCNGYNSDMSYHIRSGQDCSNINIPFPQGSSPYLSSTHCLRYDSVWYNVYQLKKPSIEYELAVEMYTVDGAGGLTPVTEDSMVVGTSTSTLLSSDGKVSISILNIQHQLRDEDPLGYKRNVILIPEQLEKKLEVEQLPLQLQGNASEFLVLNEDNLALSGGVCDKVGVSFKAFVDQRHRCRKPAQSCLNNQPMEFWLHDIEKQLQRKPTKYFLSGFAKINSTPLLQKSASLFLSLHANGELTANLILQVKVGNTFPARQGKSALITKIIHTREQKMDRLSITVYNPGLLLETYTVSLHSCNTSKVTSKSTQVAVPAHHSTDAVFKLKNLTAHQIITCTVSVSNHLIQNVSERAFWFREGEICICMEKVQCTCQSQGFHSHFSLEIGVYPSAKTRSLLLQGYFSGPDDQRFVVLLVLLVLIILGFVKGLLSLAFPVQVGQCGLCLLLKGTPLYAYYEQELQAFDIAHNEEGTPVHPVTHKPVQLLSRCELVFLNLFFGFYIIFILPHYFLNQCRRHKHQQECQKNVRNNQVNLPEKTERQLDVPPSRSSPKINPKAVTSVMSKSEKELVLEIYKKQKQKLLHHKEVSQSLSKNEMGSYRYDITPPDFDIDESPNRRMTRIKDTQGRQTGSDFFAQKQTLQTLLQTNPVYCNIDRETSVYLKNSGDKYSLCGTLVKEKRKFVFQLGDYTLQTYENVGYPKLLSRPQRIIHPISFTLCLTSVGVHRMITTEPLYPCLNRKT</sequence>
<feature type="domain" description="Generative cell specific-1/HAP2" evidence="13">
    <location>
        <begin position="92"/>
        <end position="561"/>
    </location>
</feature>
<evidence type="ECO:0000256" key="11">
    <source>
        <dbReference type="SAM" id="MobiDB-lite"/>
    </source>
</evidence>
<keyword evidence="9" id="KW-1015">Disulfide bond</keyword>
<evidence type="ECO:0000256" key="4">
    <source>
        <dbReference type="ARBA" id="ARBA00022692"/>
    </source>
</evidence>
<evidence type="ECO:0000256" key="10">
    <source>
        <dbReference type="ARBA" id="ARBA00023279"/>
    </source>
</evidence>
<name>A0A210QE32_MIZYE</name>
<keyword evidence="7" id="KW-0446">Lipid-binding</keyword>
<comment type="similarity">
    <text evidence="2">Belongs to the HAP2/GCS1 family.</text>
</comment>
<keyword evidence="4 12" id="KW-0812">Transmembrane</keyword>
<keyword evidence="6 12" id="KW-1133">Transmembrane helix</keyword>
<keyword evidence="8 12" id="KW-0472">Membrane</keyword>
<evidence type="ECO:0000256" key="8">
    <source>
        <dbReference type="ARBA" id="ARBA00023136"/>
    </source>
</evidence>
<keyword evidence="5" id="KW-0732">Signal</keyword>
<dbReference type="InterPro" id="IPR040326">
    <property type="entry name" value="HAP2/GCS1"/>
</dbReference>
<reference evidence="14 15" key="1">
    <citation type="journal article" date="2017" name="Nat. Ecol. Evol.">
        <title>Scallop genome provides insights into evolution of bilaterian karyotype and development.</title>
        <authorList>
            <person name="Wang S."/>
            <person name="Zhang J."/>
            <person name="Jiao W."/>
            <person name="Li J."/>
            <person name="Xun X."/>
            <person name="Sun Y."/>
            <person name="Guo X."/>
            <person name="Huan P."/>
            <person name="Dong B."/>
            <person name="Zhang L."/>
            <person name="Hu X."/>
            <person name="Sun X."/>
            <person name="Wang J."/>
            <person name="Zhao C."/>
            <person name="Wang Y."/>
            <person name="Wang D."/>
            <person name="Huang X."/>
            <person name="Wang R."/>
            <person name="Lv J."/>
            <person name="Li Y."/>
            <person name="Zhang Z."/>
            <person name="Liu B."/>
            <person name="Lu W."/>
            <person name="Hui Y."/>
            <person name="Liang J."/>
            <person name="Zhou Z."/>
            <person name="Hou R."/>
            <person name="Li X."/>
            <person name="Liu Y."/>
            <person name="Li H."/>
            <person name="Ning X."/>
            <person name="Lin Y."/>
            <person name="Zhao L."/>
            <person name="Xing Q."/>
            <person name="Dou J."/>
            <person name="Li Y."/>
            <person name="Mao J."/>
            <person name="Guo H."/>
            <person name="Dou H."/>
            <person name="Li T."/>
            <person name="Mu C."/>
            <person name="Jiang W."/>
            <person name="Fu Q."/>
            <person name="Fu X."/>
            <person name="Miao Y."/>
            <person name="Liu J."/>
            <person name="Yu Q."/>
            <person name="Li R."/>
            <person name="Liao H."/>
            <person name="Li X."/>
            <person name="Kong Y."/>
            <person name="Jiang Z."/>
            <person name="Chourrout D."/>
            <person name="Li R."/>
            <person name="Bao Z."/>
        </authorList>
    </citation>
    <scope>NUCLEOTIDE SEQUENCE [LARGE SCALE GENOMIC DNA]</scope>
    <source>
        <strain evidence="14 15">PY_sf001</strain>
    </source>
</reference>
<evidence type="ECO:0000256" key="3">
    <source>
        <dbReference type="ARBA" id="ARBA00022475"/>
    </source>
</evidence>
<evidence type="ECO:0000256" key="12">
    <source>
        <dbReference type="SAM" id="Phobius"/>
    </source>
</evidence>
<dbReference type="GO" id="GO:0007338">
    <property type="term" value="P:single fertilization"/>
    <property type="evidence" value="ECO:0007669"/>
    <property type="project" value="UniProtKB-KW"/>
</dbReference>